<comment type="caution">
    <text evidence="2">The sequence shown here is derived from an EMBL/GenBank/DDBJ whole genome shotgun (WGS) entry which is preliminary data.</text>
</comment>
<sequence>MNISGSPDIRENSMVLKGMSSSIIRDKSPNRVKIAELAEKLNSTHLSTRDQEKLTEKESQDKLSQINNQINELSRASNTEIANIKEEAKRIEELISIEHKEKEILQEKYSKQFKIVQNSLEIQIQNEQYSLAHNTPEPSSNHSEKFYSLQLDLAKEKKVREETSVNFFHDVEDQINDLKSEIDYLNKSRAEAGEKLVKRLGQEINAFHQLLADERKKRKALHEKIINAVKDIQKRVYNEINIEKNAREETQESLVKILEDTVIGQLME</sequence>
<dbReference type="PANTHER" id="PTHR37027:SF2">
    <property type="entry name" value="CHROMOSOME UNDETERMINED SCAFFOLD_148, WHOLE GENOME SHOTGUN SEQUENCE"/>
    <property type="match status" value="1"/>
</dbReference>
<protein>
    <submittedName>
        <fullName evidence="2">Uncharacterized protein</fullName>
    </submittedName>
</protein>
<dbReference type="PANTHER" id="PTHR37027">
    <property type="entry name" value="KDE4"/>
    <property type="match status" value="1"/>
</dbReference>
<feature type="coiled-coil region" evidence="1">
    <location>
        <begin position="168"/>
        <end position="195"/>
    </location>
</feature>
<evidence type="ECO:0000256" key="1">
    <source>
        <dbReference type="SAM" id="Coils"/>
    </source>
</evidence>
<keyword evidence="1" id="KW-0175">Coiled coil</keyword>
<evidence type="ECO:0000313" key="3">
    <source>
        <dbReference type="Proteomes" id="UP001295684"/>
    </source>
</evidence>
<organism evidence="2 3">
    <name type="scientific">Euplotes crassus</name>
    <dbReference type="NCBI Taxonomy" id="5936"/>
    <lineage>
        <taxon>Eukaryota</taxon>
        <taxon>Sar</taxon>
        <taxon>Alveolata</taxon>
        <taxon>Ciliophora</taxon>
        <taxon>Intramacronucleata</taxon>
        <taxon>Spirotrichea</taxon>
        <taxon>Hypotrichia</taxon>
        <taxon>Euplotida</taxon>
        <taxon>Euplotidae</taxon>
        <taxon>Moneuplotes</taxon>
    </lineage>
</organism>
<reference evidence="2" key="1">
    <citation type="submission" date="2023-07" db="EMBL/GenBank/DDBJ databases">
        <authorList>
            <consortium name="AG Swart"/>
            <person name="Singh M."/>
            <person name="Singh A."/>
            <person name="Seah K."/>
            <person name="Emmerich C."/>
        </authorList>
    </citation>
    <scope>NUCLEOTIDE SEQUENCE</scope>
    <source>
        <strain evidence="2">DP1</strain>
    </source>
</reference>
<gene>
    <name evidence="2" type="ORF">ECRASSUSDP1_LOCUS14661</name>
</gene>
<proteinExistence type="predicted"/>
<dbReference type="EMBL" id="CAMPGE010014662">
    <property type="protein sequence ID" value="CAI2373319.1"/>
    <property type="molecule type" value="Genomic_DNA"/>
</dbReference>
<dbReference type="Proteomes" id="UP001295684">
    <property type="component" value="Unassembled WGS sequence"/>
</dbReference>
<accession>A0AAD1XIG4</accession>
<evidence type="ECO:0000313" key="2">
    <source>
        <dbReference type="EMBL" id="CAI2373319.1"/>
    </source>
</evidence>
<feature type="coiled-coil region" evidence="1">
    <location>
        <begin position="56"/>
        <end position="101"/>
    </location>
</feature>
<dbReference type="InterPro" id="IPR038835">
    <property type="entry name" value="Giardin_beta-like"/>
</dbReference>
<keyword evidence="3" id="KW-1185">Reference proteome</keyword>
<dbReference type="AlphaFoldDB" id="A0AAD1XIG4"/>
<name>A0AAD1XIG4_EUPCR</name>